<evidence type="ECO:0000313" key="8">
    <source>
        <dbReference type="EMBL" id="GMN68208.1"/>
    </source>
</evidence>
<dbReference type="PRINTS" id="PR00364">
    <property type="entry name" value="DISEASERSIST"/>
</dbReference>
<evidence type="ECO:0000259" key="7">
    <source>
        <dbReference type="SMART" id="SM00382"/>
    </source>
</evidence>
<dbReference type="Gene3D" id="3.80.10.10">
    <property type="entry name" value="Ribonuclease Inhibitor"/>
    <property type="match status" value="1"/>
</dbReference>
<evidence type="ECO:0000256" key="5">
    <source>
        <dbReference type="ARBA" id="ARBA00022840"/>
    </source>
</evidence>
<dbReference type="InterPro" id="IPR055414">
    <property type="entry name" value="LRR_R13L4/SHOC2-like"/>
</dbReference>
<dbReference type="Pfam" id="PF23598">
    <property type="entry name" value="LRR_14"/>
    <property type="match status" value="1"/>
</dbReference>
<dbReference type="Pfam" id="PF00931">
    <property type="entry name" value="NB-ARC"/>
    <property type="match status" value="1"/>
</dbReference>
<dbReference type="SUPFAM" id="SSF52058">
    <property type="entry name" value="L domain-like"/>
    <property type="match status" value="1"/>
</dbReference>
<dbReference type="SUPFAM" id="SSF52540">
    <property type="entry name" value="P-loop containing nucleoside triphosphate hydrolases"/>
    <property type="match status" value="1"/>
</dbReference>
<dbReference type="InterPro" id="IPR003593">
    <property type="entry name" value="AAA+_ATPase"/>
</dbReference>
<sequence length="935" mass="106192">MEFIIGVGSAIVAKLAEYTVVLARRLCHYTSDVDNLRAQVQRLNDARQNLQVRVDEASGKGEDIHDEVQNWLTSAPGISQGAEDFLNNNRDRANISCCSVQIPNLVSRKKLSREARKMVENLQREIQAAQRFDAVASRPALQTVIAMRRDYEDFGSRKTILEDIMKALKDPNVSRIGIYGIGGIGKTTLAKEVARQAVEAKLFTEVAMTTVSRTPDFSGMQREIAEKIRVNFEGRETIPARADLLQRKLKEEKSILIILDDIWEKLDLIEVGIHVENEGCKMLMTSRDRRVLGVMGTNQNVLVDNLRDNEAINLFKKIVGDIVEKSDFMRLAIDVVRECRCLPLAITTVAYALKSQDELSVWKDALMQLQNSAPTKIDKTLQNFYPSLRLSYEFLRSDEEKSLLLLCSLYGEDRNIRVEDLMMCSVGLDLFPDVHTLAHVRIRVESLIVRLKACCLLLDGDRGGDWVKMHDVIRDVALSIASEEGGMHSVVIKKKEDCRSLKMKKLKDSKVLSLLPHSDFYQLPERLECSKLELFLLLSDQGICIPIPNHLLDESKDRLKSLFFEQANLLSVPPSFHSLQNLQTLRLRGCVLEDVNFIGDLKHLQILDLSESTIKQLPRKVGQLNRLQLLNLEGCKDLKLIEPNVISSLIKLEELYISEYFDKWEVGEVNVSRRSNVNLAEIENLEKLTSLSLRVPDAKTFPKDFKFSEKLERYRISIGDSPYYSHPSGISRSLLLKLRERSQLTALGLESLMRRSEWLLLDGLIDVKNVVCDLDSEGFCDLKRLDLLSSDGVQYIVDCVDQQIHPHKAFPVLESLRLMRLRNLERICHGKLPQDSFKNLREVRVSRCDKLKNVFPLSIFKRLHSIQVNNCKMMEEIVGHVRSEDDGAVQFLELRSLDLGNLPKMVKFMSLSEAEAAGGSSSVESSDPFFGEKVI</sequence>
<keyword evidence="5" id="KW-0067">ATP-binding</keyword>
<dbReference type="InterPro" id="IPR050905">
    <property type="entry name" value="Plant_NBS-LRR"/>
</dbReference>
<accession>A0AA88J8Q5</accession>
<keyword evidence="6" id="KW-0175">Coiled coil</keyword>
<dbReference type="GO" id="GO:0043531">
    <property type="term" value="F:ADP binding"/>
    <property type="evidence" value="ECO:0007669"/>
    <property type="project" value="InterPro"/>
</dbReference>
<gene>
    <name evidence="8" type="ORF">TIFTF001_037263</name>
</gene>
<keyword evidence="4" id="KW-0611">Plant defense</keyword>
<keyword evidence="2" id="KW-0677">Repeat</keyword>
<dbReference type="PANTHER" id="PTHR33463:SF198">
    <property type="entry name" value="RPP4C3"/>
    <property type="match status" value="1"/>
</dbReference>
<name>A0AA88J8Q5_FICCA</name>
<evidence type="ECO:0000313" key="9">
    <source>
        <dbReference type="Proteomes" id="UP001187192"/>
    </source>
</evidence>
<dbReference type="EMBL" id="BTGU01000571">
    <property type="protein sequence ID" value="GMN68208.1"/>
    <property type="molecule type" value="Genomic_DNA"/>
</dbReference>
<evidence type="ECO:0000256" key="1">
    <source>
        <dbReference type="ARBA" id="ARBA00008894"/>
    </source>
</evidence>
<dbReference type="InterPro" id="IPR027417">
    <property type="entry name" value="P-loop_NTPase"/>
</dbReference>
<dbReference type="SMART" id="SM00382">
    <property type="entry name" value="AAA"/>
    <property type="match status" value="1"/>
</dbReference>
<dbReference type="Proteomes" id="UP001187192">
    <property type="component" value="Unassembled WGS sequence"/>
</dbReference>
<dbReference type="Gene3D" id="1.10.8.430">
    <property type="entry name" value="Helical domain of apoptotic protease-activating factors"/>
    <property type="match status" value="1"/>
</dbReference>
<dbReference type="InterPro" id="IPR002182">
    <property type="entry name" value="NB-ARC"/>
</dbReference>
<evidence type="ECO:0000256" key="2">
    <source>
        <dbReference type="ARBA" id="ARBA00022737"/>
    </source>
</evidence>
<reference evidence="8" key="1">
    <citation type="submission" date="2023-07" db="EMBL/GenBank/DDBJ databases">
        <title>draft genome sequence of fig (Ficus carica).</title>
        <authorList>
            <person name="Takahashi T."/>
            <person name="Nishimura K."/>
        </authorList>
    </citation>
    <scope>NUCLEOTIDE SEQUENCE</scope>
</reference>
<keyword evidence="9" id="KW-1185">Reference proteome</keyword>
<dbReference type="GO" id="GO:0006952">
    <property type="term" value="P:defense response"/>
    <property type="evidence" value="ECO:0007669"/>
    <property type="project" value="UniProtKB-KW"/>
</dbReference>
<evidence type="ECO:0000256" key="6">
    <source>
        <dbReference type="SAM" id="Coils"/>
    </source>
</evidence>
<dbReference type="Gramene" id="FCD_00037796-RA">
    <property type="protein sequence ID" value="FCD_00037796-RA:cds"/>
    <property type="gene ID" value="FCD_00037796"/>
</dbReference>
<dbReference type="GO" id="GO:0005524">
    <property type="term" value="F:ATP binding"/>
    <property type="evidence" value="ECO:0007669"/>
    <property type="project" value="UniProtKB-KW"/>
</dbReference>
<dbReference type="Gene3D" id="3.40.50.300">
    <property type="entry name" value="P-loop containing nucleotide triphosphate hydrolases"/>
    <property type="match status" value="1"/>
</dbReference>
<feature type="domain" description="AAA+ ATPase" evidence="7">
    <location>
        <begin position="172"/>
        <end position="324"/>
    </location>
</feature>
<protein>
    <recommendedName>
        <fullName evidence="7">AAA+ ATPase domain-containing protein</fullName>
    </recommendedName>
</protein>
<comment type="caution">
    <text evidence="8">The sequence shown here is derived from an EMBL/GenBank/DDBJ whole genome shotgun (WGS) entry which is preliminary data.</text>
</comment>
<proteinExistence type="inferred from homology"/>
<dbReference type="InterPro" id="IPR032675">
    <property type="entry name" value="LRR_dom_sf"/>
</dbReference>
<evidence type="ECO:0000256" key="3">
    <source>
        <dbReference type="ARBA" id="ARBA00022741"/>
    </source>
</evidence>
<comment type="similarity">
    <text evidence="1">Belongs to the disease resistance NB-LRR family.</text>
</comment>
<dbReference type="PANTHER" id="PTHR33463">
    <property type="entry name" value="NB-ARC DOMAIN-CONTAINING PROTEIN-RELATED"/>
    <property type="match status" value="1"/>
</dbReference>
<dbReference type="AlphaFoldDB" id="A0AA88J8Q5"/>
<dbReference type="InterPro" id="IPR042197">
    <property type="entry name" value="Apaf_helical"/>
</dbReference>
<feature type="coiled-coil region" evidence="6">
    <location>
        <begin position="33"/>
        <end position="60"/>
    </location>
</feature>
<keyword evidence="3" id="KW-0547">Nucleotide-binding</keyword>
<organism evidence="8 9">
    <name type="scientific">Ficus carica</name>
    <name type="common">Common fig</name>
    <dbReference type="NCBI Taxonomy" id="3494"/>
    <lineage>
        <taxon>Eukaryota</taxon>
        <taxon>Viridiplantae</taxon>
        <taxon>Streptophyta</taxon>
        <taxon>Embryophyta</taxon>
        <taxon>Tracheophyta</taxon>
        <taxon>Spermatophyta</taxon>
        <taxon>Magnoliopsida</taxon>
        <taxon>eudicotyledons</taxon>
        <taxon>Gunneridae</taxon>
        <taxon>Pentapetalae</taxon>
        <taxon>rosids</taxon>
        <taxon>fabids</taxon>
        <taxon>Rosales</taxon>
        <taxon>Moraceae</taxon>
        <taxon>Ficeae</taxon>
        <taxon>Ficus</taxon>
    </lineage>
</organism>
<evidence type="ECO:0000256" key="4">
    <source>
        <dbReference type="ARBA" id="ARBA00022821"/>
    </source>
</evidence>